<gene>
    <name evidence="2" type="ORF">WH47_00059</name>
</gene>
<proteinExistence type="predicted"/>
<feature type="chain" id="PRO_5005575430" evidence="1">
    <location>
        <begin position="24"/>
        <end position="292"/>
    </location>
</feature>
<sequence length="292" mass="33286">MQASINLLTMGLYLLCLVDPLRSDPQQTYWTNYDPYNPIDHRSLPLEPVEIFSEQYSSNLRSLPPHETQIEEKPQIIHAPNHFQASSSSLSYPVRTPSTNYRRYHDLVPRDYAEASKKDRITIGDNLNEEEITKKMRILDNVLSEDSNRKDYLDTNGIEDKIIPEESRRVARQVRKQKPGFFWTLARITFETINDTRSAIKQISTIINNSIAPDSATQSTMTSGALTSIDSTSSGTNMTTVNATETTTTSPMRTTEAPYVLTRTTLQSLIRRNVLGLVKLFNLEWKEALNVR</sequence>
<protein>
    <submittedName>
        <fullName evidence="2">Uncharacterized protein</fullName>
    </submittedName>
</protein>
<dbReference type="Proteomes" id="UP000053825">
    <property type="component" value="Unassembled WGS sequence"/>
</dbReference>
<dbReference type="EMBL" id="KQ414572">
    <property type="protein sequence ID" value="KOC71302.1"/>
    <property type="molecule type" value="Genomic_DNA"/>
</dbReference>
<organism evidence="2 3">
    <name type="scientific">Habropoda laboriosa</name>
    <dbReference type="NCBI Taxonomy" id="597456"/>
    <lineage>
        <taxon>Eukaryota</taxon>
        <taxon>Metazoa</taxon>
        <taxon>Ecdysozoa</taxon>
        <taxon>Arthropoda</taxon>
        <taxon>Hexapoda</taxon>
        <taxon>Insecta</taxon>
        <taxon>Pterygota</taxon>
        <taxon>Neoptera</taxon>
        <taxon>Endopterygota</taxon>
        <taxon>Hymenoptera</taxon>
        <taxon>Apocrita</taxon>
        <taxon>Aculeata</taxon>
        <taxon>Apoidea</taxon>
        <taxon>Anthophila</taxon>
        <taxon>Apidae</taxon>
        <taxon>Habropoda</taxon>
    </lineage>
</organism>
<dbReference type="AlphaFoldDB" id="A0A0L7RK27"/>
<feature type="signal peptide" evidence="1">
    <location>
        <begin position="1"/>
        <end position="23"/>
    </location>
</feature>
<accession>A0A0L7RK27</accession>
<evidence type="ECO:0000313" key="3">
    <source>
        <dbReference type="Proteomes" id="UP000053825"/>
    </source>
</evidence>
<keyword evidence="1" id="KW-0732">Signal</keyword>
<reference evidence="2 3" key="1">
    <citation type="submission" date="2015-07" db="EMBL/GenBank/DDBJ databases">
        <title>The genome of Habropoda laboriosa.</title>
        <authorList>
            <person name="Pan H."/>
            <person name="Kapheim K."/>
        </authorList>
    </citation>
    <scope>NUCLEOTIDE SEQUENCE [LARGE SCALE GENOMIC DNA]</scope>
    <source>
        <strain evidence="2">0110345459</strain>
    </source>
</reference>
<name>A0A0L7RK27_9HYME</name>
<evidence type="ECO:0000256" key="1">
    <source>
        <dbReference type="SAM" id="SignalP"/>
    </source>
</evidence>
<keyword evidence="3" id="KW-1185">Reference proteome</keyword>
<evidence type="ECO:0000313" key="2">
    <source>
        <dbReference type="EMBL" id="KOC71302.1"/>
    </source>
</evidence>
<dbReference type="OrthoDB" id="6623312at2759"/>